<dbReference type="Gene3D" id="6.10.140.30">
    <property type="entry name" value="Anti-sigma-28 factor FlgM"/>
    <property type="match status" value="1"/>
</dbReference>
<comment type="caution">
    <text evidence="9">The sequence shown here is derived from an EMBL/GenBank/DDBJ whole genome shotgun (WGS) entry which is preliminary data.</text>
</comment>
<feature type="domain" description="Anti-sigma-28 factor FlgM C-terminal" evidence="8">
    <location>
        <begin position="33"/>
        <end position="82"/>
    </location>
</feature>
<evidence type="ECO:0000256" key="1">
    <source>
        <dbReference type="ARBA" id="ARBA00005322"/>
    </source>
</evidence>
<dbReference type="SUPFAM" id="SSF101498">
    <property type="entry name" value="Anti-sigma factor FlgM"/>
    <property type="match status" value="1"/>
</dbReference>
<sequence>MKINNNPIPPVNPYRANQIKSEKANLEKTVQSDRLEISKEAKQLSETSPVTAKRNEKVSELKAQIQAGTYEVNAEKLASDLIGYYQPKQP</sequence>
<feature type="region of interest" description="Disordered" evidence="7">
    <location>
        <begin position="1"/>
        <end position="27"/>
    </location>
</feature>
<dbReference type="EMBL" id="JAUBDH010000007">
    <property type="protein sequence ID" value="MDW0110806.1"/>
    <property type="molecule type" value="Genomic_DNA"/>
</dbReference>
<gene>
    <name evidence="9" type="primary">flgM</name>
    <name evidence="9" type="ORF">QT716_12225</name>
</gene>
<dbReference type="Pfam" id="PF04316">
    <property type="entry name" value="FlgM"/>
    <property type="match status" value="1"/>
</dbReference>
<evidence type="ECO:0000256" key="5">
    <source>
        <dbReference type="ARBA" id="ARBA00023015"/>
    </source>
</evidence>
<dbReference type="InterPro" id="IPR035890">
    <property type="entry name" value="Anti-sigma-28_factor_FlgM_sf"/>
</dbReference>
<keyword evidence="6" id="KW-0804">Transcription</keyword>
<keyword evidence="9" id="KW-0282">Flagellum</keyword>
<proteinExistence type="inferred from homology"/>
<keyword evidence="3" id="KW-0678">Repressor</keyword>
<keyword evidence="9" id="KW-0969">Cilium</keyword>
<evidence type="ECO:0000259" key="8">
    <source>
        <dbReference type="Pfam" id="PF04316"/>
    </source>
</evidence>
<evidence type="ECO:0000256" key="7">
    <source>
        <dbReference type="SAM" id="MobiDB-lite"/>
    </source>
</evidence>
<comment type="similarity">
    <text evidence="1">Belongs to the FlgM family.</text>
</comment>
<evidence type="ECO:0000256" key="4">
    <source>
        <dbReference type="ARBA" id="ARBA00022795"/>
    </source>
</evidence>
<dbReference type="RefSeq" id="WP_317936365.1">
    <property type="nucleotide sequence ID" value="NZ_JAUBDH010000007.1"/>
</dbReference>
<keyword evidence="4" id="KW-1005">Bacterial flagellum biogenesis</keyword>
<organism evidence="9 10">
    <name type="scientific">Sporosarcina aquimarina</name>
    <dbReference type="NCBI Taxonomy" id="114975"/>
    <lineage>
        <taxon>Bacteria</taxon>
        <taxon>Bacillati</taxon>
        <taxon>Bacillota</taxon>
        <taxon>Bacilli</taxon>
        <taxon>Bacillales</taxon>
        <taxon>Caryophanaceae</taxon>
        <taxon>Sporosarcina</taxon>
    </lineage>
</organism>
<dbReference type="Proteomes" id="UP001280629">
    <property type="component" value="Unassembled WGS sequence"/>
</dbReference>
<name>A0ABU4G1H8_9BACL</name>
<evidence type="ECO:0000256" key="3">
    <source>
        <dbReference type="ARBA" id="ARBA00022491"/>
    </source>
</evidence>
<protein>
    <recommendedName>
        <fullName evidence="2">Negative regulator of flagellin synthesis</fullName>
    </recommendedName>
</protein>
<dbReference type="InterPro" id="IPR031316">
    <property type="entry name" value="FlgM_C"/>
</dbReference>
<evidence type="ECO:0000256" key="2">
    <source>
        <dbReference type="ARBA" id="ARBA00017823"/>
    </source>
</evidence>
<keyword evidence="5" id="KW-0805">Transcription regulation</keyword>
<evidence type="ECO:0000313" key="9">
    <source>
        <dbReference type="EMBL" id="MDW0110806.1"/>
    </source>
</evidence>
<keyword evidence="10" id="KW-1185">Reference proteome</keyword>
<evidence type="ECO:0000313" key="10">
    <source>
        <dbReference type="Proteomes" id="UP001280629"/>
    </source>
</evidence>
<reference evidence="9 10" key="1">
    <citation type="submission" date="2023-06" db="EMBL/GenBank/DDBJ databases">
        <title>Sporosarcina sp. nov., isolated from Korean traditional fermented seafood 'Jeotgal'.</title>
        <authorList>
            <person name="Yang A.-I."/>
            <person name="Shin N.-R."/>
        </authorList>
    </citation>
    <scope>NUCLEOTIDE SEQUENCE [LARGE SCALE GENOMIC DNA]</scope>
    <source>
        <strain evidence="9 10">KCTC3840</strain>
    </source>
</reference>
<keyword evidence="9" id="KW-0966">Cell projection</keyword>
<accession>A0ABU4G1H8</accession>
<dbReference type="NCBIfam" id="TIGR03824">
    <property type="entry name" value="FlgM_jcvi"/>
    <property type="match status" value="1"/>
</dbReference>
<evidence type="ECO:0000256" key="6">
    <source>
        <dbReference type="ARBA" id="ARBA00023163"/>
    </source>
</evidence>
<dbReference type="InterPro" id="IPR007412">
    <property type="entry name" value="FlgM"/>
</dbReference>